<dbReference type="KEGG" id="chrb:DK843_07545"/>
<sequence>MAGGMGAAVWQLVDAPAQIFHGDAGVGRRCDDRRVRQRGDGAIARLEMAGEKLVEGFPAAVGNEMFAHIAGGRVEERLRRLSRQRFRLIQEFAHGLRVLQQPG</sequence>
<evidence type="ECO:0000313" key="2">
    <source>
        <dbReference type="Proteomes" id="UP000252038"/>
    </source>
</evidence>
<dbReference type="EMBL" id="CP029554">
    <property type="protein sequence ID" value="AXE34168.1"/>
    <property type="molecule type" value="Genomic_DNA"/>
</dbReference>
<reference evidence="1 2" key="1">
    <citation type="submission" date="2018-05" db="EMBL/GenBank/DDBJ databases">
        <title>Genome sequencing, assembly and analysis of the novel insecticidal bacterium, Chromobacterium phragmitis.</title>
        <authorList>
            <person name="Sparks M.E."/>
            <person name="Blackburn M.B."/>
            <person name="Gundersen-Rindal D.E."/>
        </authorList>
    </citation>
    <scope>NUCLEOTIDE SEQUENCE [LARGE SCALE GENOMIC DNA]</scope>
    <source>
        <strain evidence="1">IIBBL 274-1</strain>
    </source>
</reference>
<dbReference type="AlphaFoldDB" id="A0A344UFX0"/>
<gene>
    <name evidence="1" type="ORF">DK843_07545</name>
</gene>
<organism evidence="1 2">
    <name type="scientific">Chromobacterium phragmitis</name>
    <dbReference type="NCBI Taxonomy" id="2202141"/>
    <lineage>
        <taxon>Bacteria</taxon>
        <taxon>Pseudomonadati</taxon>
        <taxon>Pseudomonadota</taxon>
        <taxon>Betaproteobacteria</taxon>
        <taxon>Neisseriales</taxon>
        <taxon>Chromobacteriaceae</taxon>
        <taxon>Chromobacterium</taxon>
    </lineage>
</organism>
<evidence type="ECO:0000313" key="1">
    <source>
        <dbReference type="EMBL" id="AXE34168.1"/>
    </source>
</evidence>
<dbReference type="Proteomes" id="UP000252038">
    <property type="component" value="Chromosome"/>
</dbReference>
<accession>A0A344UFX0</accession>
<proteinExistence type="predicted"/>
<protein>
    <submittedName>
        <fullName evidence="1">Uncharacterized protein</fullName>
    </submittedName>
</protein>
<name>A0A344UFX0_9NEIS</name>